<evidence type="ECO:0000256" key="3">
    <source>
        <dbReference type="ARBA" id="ARBA00019906"/>
    </source>
</evidence>
<dbReference type="Pfam" id="PF00361">
    <property type="entry name" value="Proton_antipo_M"/>
    <property type="match status" value="1"/>
</dbReference>
<feature type="transmembrane region" description="Helical" evidence="12">
    <location>
        <begin position="417"/>
        <end position="437"/>
    </location>
</feature>
<evidence type="ECO:0000256" key="8">
    <source>
        <dbReference type="ARBA" id="ARBA00023136"/>
    </source>
</evidence>
<keyword evidence="7" id="KW-0520">NAD</keyword>
<feature type="transmembrane region" description="Helical" evidence="12">
    <location>
        <begin position="241"/>
        <end position="263"/>
    </location>
</feature>
<evidence type="ECO:0000256" key="11">
    <source>
        <dbReference type="RuleBase" id="RU000320"/>
    </source>
</evidence>
<sequence length="501" mass="54679">MFDGWLLSLLIWLPILGGVAVMVLGDSAPDRVRWTALGVALVTFLASLPLWFGFDAGTHEMQFVEHREWVAALGVYYHLGVDGISMPLIILTTFCTVLVVIAGWEVIQYKPSQYLAAFLIMEGIMVGVFSALDAILFYVFFEAMLVPMFLIIGIWGGANRIYATIKFFLYTFLGSVLMLVAVIYLRLQAGSFGILDMHGLDLGLTAQVLIFLAFLGAFAVKVPMWPVHTWLPDAHVEAPTGGSVILAAIMLKIGGYGFLRFSLPITPEASMTLDWLIILMSLVAVAYIGLVAMVQKDMKKLIAYSSIAHMGFVTLGFFLIFQIVANGGGEDGGLLALQGGMVQMISHGFISAAMFLCVGVLYDRMHSRQIADYGGVINTMPWFGAFFVLFAMANAGLPGTSGFVGEFMVILAAFQANFWYAFVAGTTLILGAAYSLWMVKRVVFGEVANDNVAKLEDVNRREVLVLGLLAVMVLWIGLWPAPLVEVMEPSLLNLLQQVTGV</sequence>
<dbReference type="PANTHER" id="PTHR43507:SF1">
    <property type="entry name" value="NADH-UBIQUINONE OXIDOREDUCTASE CHAIN 4"/>
    <property type="match status" value="1"/>
</dbReference>
<dbReference type="NCBIfam" id="TIGR01972">
    <property type="entry name" value="NDH_I_M"/>
    <property type="match status" value="1"/>
</dbReference>
<feature type="transmembrane region" description="Helical" evidence="12">
    <location>
        <begin position="275"/>
        <end position="294"/>
    </location>
</feature>
<dbReference type="GO" id="GO:0042773">
    <property type="term" value="P:ATP synthesis coupled electron transport"/>
    <property type="evidence" value="ECO:0007669"/>
    <property type="project" value="InterPro"/>
</dbReference>
<dbReference type="GO" id="GO:0003954">
    <property type="term" value="F:NADH dehydrogenase activity"/>
    <property type="evidence" value="ECO:0007669"/>
    <property type="project" value="TreeGrafter"/>
</dbReference>
<evidence type="ECO:0000313" key="16">
    <source>
        <dbReference type="Proteomes" id="UP000275461"/>
    </source>
</evidence>
<dbReference type="InterPro" id="IPR003918">
    <property type="entry name" value="NADH_UbQ_OxRdtase"/>
</dbReference>
<feature type="transmembrane region" description="Helical" evidence="12">
    <location>
        <begin position="301"/>
        <end position="324"/>
    </location>
</feature>
<dbReference type="GO" id="GO:0016020">
    <property type="term" value="C:membrane"/>
    <property type="evidence" value="ECO:0007669"/>
    <property type="project" value="UniProtKB-SubCell"/>
</dbReference>
<keyword evidence="6 12" id="KW-1133">Transmembrane helix</keyword>
<feature type="transmembrane region" description="Helical" evidence="12">
    <location>
        <begin position="114"/>
        <end position="132"/>
    </location>
</feature>
<comment type="subcellular location">
    <subcellularLocation>
        <location evidence="1">Endomembrane system</location>
        <topology evidence="1">Multi-pass membrane protein</topology>
    </subcellularLocation>
    <subcellularLocation>
        <location evidence="11">Membrane</location>
        <topology evidence="11">Multi-pass membrane protein</topology>
    </subcellularLocation>
</comment>
<dbReference type="GO" id="GO:0015990">
    <property type="term" value="P:electron transport coupled proton transport"/>
    <property type="evidence" value="ECO:0007669"/>
    <property type="project" value="TreeGrafter"/>
</dbReference>
<feature type="transmembrane region" description="Helical" evidence="12">
    <location>
        <begin position="6"/>
        <end position="24"/>
    </location>
</feature>
<dbReference type="InterPro" id="IPR001750">
    <property type="entry name" value="ND/Mrp_TM"/>
</dbReference>
<dbReference type="AlphaFoldDB" id="A0A498C6Y0"/>
<feature type="domain" description="NADH:quinone oxidoreductase/Mrp antiporter transmembrane" evidence="13">
    <location>
        <begin position="131"/>
        <end position="428"/>
    </location>
</feature>
<dbReference type="NCBIfam" id="NF004501">
    <property type="entry name" value="PRK05846.1-5"/>
    <property type="match status" value="1"/>
</dbReference>
<evidence type="ECO:0000256" key="2">
    <source>
        <dbReference type="ARBA" id="ARBA00009025"/>
    </source>
</evidence>
<keyword evidence="5" id="KW-1278">Translocase</keyword>
<evidence type="ECO:0000256" key="10">
    <source>
        <dbReference type="ARBA" id="ARBA00032798"/>
    </source>
</evidence>
<keyword evidence="8 12" id="KW-0472">Membrane</keyword>
<proteinExistence type="inferred from homology"/>
<reference evidence="15 16" key="1">
    <citation type="submission" date="2018-10" db="EMBL/GenBank/DDBJ databases">
        <title>Genomic Encyclopedia of Type Strains, Phase IV (KMG-IV): sequencing the most valuable type-strain genomes for metagenomic binning, comparative biology and taxonomic classification.</title>
        <authorList>
            <person name="Goeker M."/>
        </authorList>
    </citation>
    <scope>NUCLEOTIDE SEQUENCE [LARGE SCALE GENOMIC DNA]</scope>
    <source>
        <strain evidence="15 16">DSM 12769</strain>
    </source>
</reference>
<feature type="transmembrane region" description="Helical" evidence="12">
    <location>
        <begin position="84"/>
        <end position="107"/>
    </location>
</feature>
<dbReference type="Proteomes" id="UP000275461">
    <property type="component" value="Unassembled WGS sequence"/>
</dbReference>
<dbReference type="PANTHER" id="PTHR43507">
    <property type="entry name" value="NADH-UBIQUINONE OXIDOREDUCTASE CHAIN 4"/>
    <property type="match status" value="1"/>
</dbReference>
<feature type="transmembrane region" description="Helical" evidence="12">
    <location>
        <begin position="138"/>
        <end position="155"/>
    </location>
</feature>
<evidence type="ECO:0000256" key="5">
    <source>
        <dbReference type="ARBA" id="ARBA00022967"/>
    </source>
</evidence>
<dbReference type="Pfam" id="PF01059">
    <property type="entry name" value="Oxidored_q5_N"/>
    <property type="match status" value="1"/>
</dbReference>
<keyword evidence="16" id="KW-1185">Reference proteome</keyword>
<evidence type="ECO:0000256" key="1">
    <source>
        <dbReference type="ARBA" id="ARBA00004127"/>
    </source>
</evidence>
<feature type="transmembrane region" description="Helical" evidence="12">
    <location>
        <begin position="199"/>
        <end position="220"/>
    </location>
</feature>
<evidence type="ECO:0000259" key="13">
    <source>
        <dbReference type="Pfam" id="PF00361"/>
    </source>
</evidence>
<dbReference type="PRINTS" id="PR01437">
    <property type="entry name" value="NUOXDRDTASE4"/>
</dbReference>
<evidence type="ECO:0000313" key="15">
    <source>
        <dbReference type="EMBL" id="RLK50817.1"/>
    </source>
</evidence>
<protein>
    <recommendedName>
        <fullName evidence="3">NADH-quinone oxidoreductase subunit M</fullName>
    </recommendedName>
    <alternativeName>
        <fullName evidence="9">NADH dehydrogenase I subunit M</fullName>
    </alternativeName>
    <alternativeName>
        <fullName evidence="10">NDH-1 subunit M</fullName>
    </alternativeName>
</protein>
<comment type="similarity">
    <text evidence="2">Belongs to the complex I subunit 4 family.</text>
</comment>
<dbReference type="OrthoDB" id="9768329at2"/>
<feature type="transmembrane region" description="Helical" evidence="12">
    <location>
        <begin position="167"/>
        <end position="187"/>
    </location>
</feature>
<dbReference type="EMBL" id="RCDA01000001">
    <property type="protein sequence ID" value="RLK50817.1"/>
    <property type="molecule type" value="Genomic_DNA"/>
</dbReference>
<dbReference type="InterPro" id="IPR000260">
    <property type="entry name" value="NADH4_N"/>
</dbReference>
<gene>
    <name evidence="15" type="ORF">DFR31_0725</name>
</gene>
<evidence type="ECO:0000256" key="9">
    <source>
        <dbReference type="ARBA" id="ARBA00031584"/>
    </source>
</evidence>
<feature type="transmembrane region" description="Helical" evidence="12">
    <location>
        <begin position="463"/>
        <end position="481"/>
    </location>
</feature>
<accession>A0A498C6Y0</accession>
<evidence type="ECO:0000256" key="12">
    <source>
        <dbReference type="SAM" id="Phobius"/>
    </source>
</evidence>
<name>A0A498C6Y0_9GAMM</name>
<dbReference type="GO" id="GO:0008137">
    <property type="term" value="F:NADH dehydrogenase (ubiquinone) activity"/>
    <property type="evidence" value="ECO:0007669"/>
    <property type="project" value="InterPro"/>
</dbReference>
<evidence type="ECO:0000256" key="7">
    <source>
        <dbReference type="ARBA" id="ARBA00023027"/>
    </source>
</evidence>
<dbReference type="InterPro" id="IPR010227">
    <property type="entry name" value="NADH_Q_OxRdtase_chainM/4"/>
</dbReference>
<comment type="caution">
    <text evidence="15">The sequence shown here is derived from an EMBL/GenBank/DDBJ whole genome shotgun (WGS) entry which is preliminary data.</text>
</comment>
<dbReference type="GO" id="GO:0012505">
    <property type="term" value="C:endomembrane system"/>
    <property type="evidence" value="ECO:0007669"/>
    <property type="project" value="UniProtKB-SubCell"/>
</dbReference>
<dbReference type="GO" id="GO:0048039">
    <property type="term" value="F:ubiquinone binding"/>
    <property type="evidence" value="ECO:0007669"/>
    <property type="project" value="TreeGrafter"/>
</dbReference>
<evidence type="ECO:0000259" key="14">
    <source>
        <dbReference type="Pfam" id="PF01059"/>
    </source>
</evidence>
<feature type="domain" description="NADH:ubiquinone oxidoreductase chain 4 N-terminal" evidence="14">
    <location>
        <begin position="73"/>
        <end position="122"/>
    </location>
</feature>
<dbReference type="NCBIfam" id="NF004499">
    <property type="entry name" value="PRK05846.1-3"/>
    <property type="match status" value="1"/>
</dbReference>
<feature type="transmembrane region" description="Helical" evidence="12">
    <location>
        <begin position="344"/>
        <end position="362"/>
    </location>
</feature>
<feature type="transmembrane region" description="Helical" evidence="12">
    <location>
        <begin position="36"/>
        <end position="54"/>
    </location>
</feature>
<evidence type="ECO:0000256" key="6">
    <source>
        <dbReference type="ARBA" id="ARBA00022989"/>
    </source>
</evidence>
<keyword evidence="4 11" id="KW-0812">Transmembrane</keyword>
<organism evidence="15 16">
    <name type="scientific">Alkalispirillum mobile</name>
    <dbReference type="NCBI Taxonomy" id="85925"/>
    <lineage>
        <taxon>Bacteria</taxon>
        <taxon>Pseudomonadati</taxon>
        <taxon>Pseudomonadota</taxon>
        <taxon>Gammaproteobacteria</taxon>
        <taxon>Chromatiales</taxon>
        <taxon>Ectothiorhodospiraceae</taxon>
        <taxon>Alkalispirillum</taxon>
    </lineage>
</organism>
<dbReference type="RefSeq" id="WP_121441274.1">
    <property type="nucleotide sequence ID" value="NZ_RCDA01000001.1"/>
</dbReference>
<evidence type="ECO:0000256" key="4">
    <source>
        <dbReference type="ARBA" id="ARBA00022692"/>
    </source>
</evidence>
<feature type="transmembrane region" description="Helical" evidence="12">
    <location>
        <begin position="374"/>
        <end position="397"/>
    </location>
</feature>